<keyword evidence="1" id="KW-0547">Nucleotide-binding</keyword>
<dbReference type="InterPro" id="IPR036627">
    <property type="entry name" value="CobW-likC_sf"/>
</dbReference>
<accession>A0A0N9NEP4</accession>
<dbReference type="Pfam" id="PF02492">
    <property type="entry name" value="cobW"/>
    <property type="match status" value="1"/>
</dbReference>
<gene>
    <name evidence="7" type="ORF">ACH46_14495</name>
</gene>
<dbReference type="InterPro" id="IPR003495">
    <property type="entry name" value="CobW/HypB/UreG_nucleotide-bd"/>
</dbReference>
<comment type="similarity">
    <text evidence="4">Belongs to the SIMIBI class G3E GTPase family. ZNG1 subfamily.</text>
</comment>
<keyword evidence="8" id="KW-1185">Reference proteome</keyword>
<reference evidence="8" key="1">
    <citation type="submission" date="2015-06" db="EMBL/GenBank/DDBJ databases">
        <title>Complete genome sequence and metabolic analysis of phthalate degradation pathway in Gordonia sp. QH-11.</title>
        <authorList>
            <person name="Jin D."/>
            <person name="Kong X."/>
            <person name="Bai Z."/>
        </authorList>
    </citation>
    <scope>NUCLEOTIDE SEQUENCE [LARGE SCALE GENOMIC DNA]</scope>
    <source>
        <strain evidence="8">QH-11</strain>
    </source>
</reference>
<dbReference type="PANTHER" id="PTHR13748">
    <property type="entry name" value="COBW-RELATED"/>
    <property type="match status" value="1"/>
</dbReference>
<dbReference type="PATRIC" id="fig|1136941.3.peg.2962"/>
<dbReference type="GO" id="GO:0016787">
    <property type="term" value="F:hydrolase activity"/>
    <property type="evidence" value="ECO:0007669"/>
    <property type="project" value="UniProtKB-KW"/>
</dbReference>
<dbReference type="GO" id="GO:0000166">
    <property type="term" value="F:nucleotide binding"/>
    <property type="evidence" value="ECO:0007669"/>
    <property type="project" value="UniProtKB-KW"/>
</dbReference>
<evidence type="ECO:0000256" key="2">
    <source>
        <dbReference type="ARBA" id="ARBA00022801"/>
    </source>
</evidence>
<dbReference type="Gene3D" id="3.30.1220.10">
    <property type="entry name" value="CobW-like, C-terminal domain"/>
    <property type="match status" value="1"/>
</dbReference>
<evidence type="ECO:0000256" key="1">
    <source>
        <dbReference type="ARBA" id="ARBA00022741"/>
    </source>
</evidence>
<dbReference type="InterPro" id="IPR011629">
    <property type="entry name" value="CobW-like_C"/>
</dbReference>
<name>A0A0N9NEP4_9ACTN</name>
<evidence type="ECO:0000313" key="7">
    <source>
        <dbReference type="EMBL" id="ALG86921.1"/>
    </source>
</evidence>
<dbReference type="AlphaFoldDB" id="A0A0N9NEP4"/>
<dbReference type="OrthoDB" id="9808822at2"/>
<evidence type="ECO:0000259" key="6">
    <source>
        <dbReference type="SMART" id="SM00833"/>
    </source>
</evidence>
<dbReference type="PANTHER" id="PTHR13748:SF62">
    <property type="entry name" value="COBW DOMAIN-CONTAINING PROTEIN"/>
    <property type="match status" value="1"/>
</dbReference>
<dbReference type="InterPro" id="IPR051316">
    <property type="entry name" value="Zinc-reg_GTPase_activator"/>
</dbReference>
<comment type="catalytic activity">
    <reaction evidence="5">
        <text>GTP + H2O = GDP + phosphate + H(+)</text>
        <dbReference type="Rhea" id="RHEA:19669"/>
        <dbReference type="ChEBI" id="CHEBI:15377"/>
        <dbReference type="ChEBI" id="CHEBI:15378"/>
        <dbReference type="ChEBI" id="CHEBI:37565"/>
        <dbReference type="ChEBI" id="CHEBI:43474"/>
        <dbReference type="ChEBI" id="CHEBI:58189"/>
    </reaction>
    <physiologicalReaction direction="left-to-right" evidence="5">
        <dbReference type="Rhea" id="RHEA:19670"/>
    </physiologicalReaction>
</comment>
<evidence type="ECO:0000256" key="3">
    <source>
        <dbReference type="ARBA" id="ARBA00023186"/>
    </source>
</evidence>
<dbReference type="SUPFAM" id="SSF52540">
    <property type="entry name" value="P-loop containing nucleoside triphosphate hydrolases"/>
    <property type="match status" value="1"/>
</dbReference>
<dbReference type="Proteomes" id="UP000063789">
    <property type="component" value="Chromosome"/>
</dbReference>
<dbReference type="Pfam" id="PF07683">
    <property type="entry name" value="CobW_C"/>
    <property type="match status" value="1"/>
</dbReference>
<sequence>MTTRAIPVVVLAGFLGAGKTTLLNHVLRYADGRRIGVLVNDFGSINIDLLLVSGQSGGTVDLANGCMCCTTDAGDFAETLETMAAPGTGLDAILIEASGIAEPKALVKMVLAARSASIAYGGLVYVVDAANFDRTVAEHPQLTDHLAIADLVVCNKVEMVDAAEVDRLADRIRECNPSAPLLPVSHAAVDPDLFFEPAERIATDDGPRQLTFDELLREDTEPEHEHLHGGFDSAALDTASPVDPRRLARFLERPPEGAYRIKGTVFVDLPEHRDIAYTVQSVGGFVRVDAGSWRGRTPATSLVVIGAGLDAVAAREALDRVVQPGDRDDTNGILSLTRHLITGS</sequence>
<protein>
    <submittedName>
        <fullName evidence="7">Cobalamin biosynthesis protein</fullName>
    </submittedName>
</protein>
<dbReference type="GO" id="GO:0005737">
    <property type="term" value="C:cytoplasm"/>
    <property type="evidence" value="ECO:0007669"/>
    <property type="project" value="TreeGrafter"/>
</dbReference>
<dbReference type="KEGG" id="goq:ACH46_14495"/>
<reference evidence="7 8" key="2">
    <citation type="journal article" date="2017" name="Int. J. Syst. Evol. Microbiol.">
        <title>Gordonia phthalatica sp. nov., a di-n-butyl phthalate-degrading bacterium isolated from activated sludge.</title>
        <authorList>
            <person name="Jin D."/>
            <person name="Kong X."/>
            <person name="Jia M."/>
            <person name="Yu X."/>
            <person name="Wang X."/>
            <person name="Zhuang X."/>
            <person name="Deng Y."/>
            <person name="Bai Z."/>
        </authorList>
    </citation>
    <scope>NUCLEOTIDE SEQUENCE [LARGE SCALE GENOMIC DNA]</scope>
    <source>
        <strain evidence="7 8">QH-11</strain>
    </source>
</reference>
<proteinExistence type="inferred from homology"/>
<dbReference type="SMART" id="SM00833">
    <property type="entry name" value="CobW_C"/>
    <property type="match status" value="1"/>
</dbReference>
<dbReference type="SUPFAM" id="SSF90002">
    <property type="entry name" value="Hypothetical protein YjiA, C-terminal domain"/>
    <property type="match status" value="1"/>
</dbReference>
<dbReference type="EMBL" id="CP011853">
    <property type="protein sequence ID" value="ALG86921.1"/>
    <property type="molecule type" value="Genomic_DNA"/>
</dbReference>
<keyword evidence="2" id="KW-0378">Hydrolase</keyword>
<keyword evidence="3" id="KW-0143">Chaperone</keyword>
<organism evidence="7 8">
    <name type="scientific">Gordonia phthalatica</name>
    <dbReference type="NCBI Taxonomy" id="1136941"/>
    <lineage>
        <taxon>Bacteria</taxon>
        <taxon>Bacillati</taxon>
        <taxon>Actinomycetota</taxon>
        <taxon>Actinomycetes</taxon>
        <taxon>Mycobacteriales</taxon>
        <taxon>Gordoniaceae</taxon>
        <taxon>Gordonia</taxon>
    </lineage>
</organism>
<evidence type="ECO:0000256" key="5">
    <source>
        <dbReference type="ARBA" id="ARBA00049117"/>
    </source>
</evidence>
<evidence type="ECO:0000256" key="4">
    <source>
        <dbReference type="ARBA" id="ARBA00034320"/>
    </source>
</evidence>
<evidence type="ECO:0000313" key="8">
    <source>
        <dbReference type="Proteomes" id="UP000063789"/>
    </source>
</evidence>
<dbReference type="Gene3D" id="3.40.50.300">
    <property type="entry name" value="P-loop containing nucleotide triphosphate hydrolases"/>
    <property type="match status" value="1"/>
</dbReference>
<feature type="domain" description="CobW C-terminal" evidence="6">
    <location>
        <begin position="231"/>
        <end position="322"/>
    </location>
</feature>
<dbReference type="RefSeq" id="WP_062395461.1">
    <property type="nucleotide sequence ID" value="NZ_CP011853.1"/>
</dbReference>
<dbReference type="InterPro" id="IPR027417">
    <property type="entry name" value="P-loop_NTPase"/>
</dbReference>
<dbReference type="STRING" id="1136941.ACH46_14495"/>
<dbReference type="CDD" id="cd03112">
    <property type="entry name" value="CobW-like"/>
    <property type="match status" value="1"/>
</dbReference>